<dbReference type="PANTHER" id="PTHR11620">
    <property type="entry name" value="60S RIBOSOMAL PROTEIN L23A"/>
    <property type="match status" value="1"/>
</dbReference>
<keyword evidence="4 6" id="KW-0689">Ribosomal protein</keyword>
<keyword evidence="5 6" id="KW-0687">Ribonucleoprotein</keyword>
<dbReference type="PROSITE" id="PS00050">
    <property type="entry name" value="RIBOSOMAL_L23"/>
    <property type="match status" value="1"/>
</dbReference>
<dbReference type="InterPro" id="IPR012677">
    <property type="entry name" value="Nucleotide-bd_a/b_plait_sf"/>
</dbReference>
<evidence type="ECO:0000313" key="9">
    <source>
        <dbReference type="Proteomes" id="UP000317778"/>
    </source>
</evidence>
<name>A0A532V4B3_UNCT6</name>
<evidence type="ECO:0000256" key="6">
    <source>
        <dbReference type="HAMAP-Rule" id="MF_01369"/>
    </source>
</evidence>
<dbReference type="HAMAP" id="MF_01369_B">
    <property type="entry name" value="Ribosomal_uL23_B"/>
    <property type="match status" value="1"/>
</dbReference>
<comment type="caution">
    <text evidence="8">The sequence shown here is derived from an EMBL/GenBank/DDBJ whole genome shotgun (WGS) entry which is preliminary data.</text>
</comment>
<accession>A0A532V4B3</accession>
<comment type="function">
    <text evidence="6">One of the early assembly proteins it binds 23S rRNA. One of the proteins that surrounds the polypeptide exit tunnel on the outside of the ribosome. Forms the main docking site for trigger factor binding to the ribosome.</text>
</comment>
<dbReference type="Pfam" id="PF00276">
    <property type="entry name" value="Ribosomal_L23"/>
    <property type="match status" value="1"/>
</dbReference>
<dbReference type="InterPro" id="IPR001014">
    <property type="entry name" value="Ribosomal_uL23_CS"/>
</dbReference>
<dbReference type="InterPro" id="IPR012678">
    <property type="entry name" value="Ribosomal_uL23/eL15/eS24_sf"/>
</dbReference>
<dbReference type="Gene3D" id="3.30.70.330">
    <property type="match status" value="1"/>
</dbReference>
<dbReference type="NCBIfam" id="NF004359">
    <property type="entry name" value="PRK05738.1-3"/>
    <property type="match status" value="1"/>
</dbReference>
<dbReference type="GO" id="GO:0019843">
    <property type="term" value="F:rRNA binding"/>
    <property type="evidence" value="ECO:0007669"/>
    <property type="project" value="UniProtKB-UniRule"/>
</dbReference>
<proteinExistence type="inferred from homology"/>
<evidence type="ECO:0000256" key="1">
    <source>
        <dbReference type="ARBA" id="ARBA00006700"/>
    </source>
</evidence>
<dbReference type="NCBIfam" id="NF004363">
    <property type="entry name" value="PRK05738.2-4"/>
    <property type="match status" value="1"/>
</dbReference>
<organism evidence="8 9">
    <name type="scientific">candidate division TA06 bacterium B3_TA06</name>
    <dbReference type="NCBI Taxonomy" id="2012487"/>
    <lineage>
        <taxon>Bacteria</taxon>
        <taxon>Bacteria division TA06</taxon>
    </lineage>
</organism>
<dbReference type="GO" id="GO:0005840">
    <property type="term" value="C:ribosome"/>
    <property type="evidence" value="ECO:0007669"/>
    <property type="project" value="UniProtKB-KW"/>
</dbReference>
<dbReference type="InterPro" id="IPR013025">
    <property type="entry name" value="Ribosomal_uL23-like"/>
</dbReference>
<evidence type="ECO:0000256" key="5">
    <source>
        <dbReference type="ARBA" id="ARBA00023274"/>
    </source>
</evidence>
<comment type="similarity">
    <text evidence="1 6 7">Belongs to the universal ribosomal protein uL23 family.</text>
</comment>
<evidence type="ECO:0000256" key="2">
    <source>
        <dbReference type="ARBA" id="ARBA00022730"/>
    </source>
</evidence>
<comment type="subunit">
    <text evidence="6">Part of the 50S ribosomal subunit. Contacts protein L29, and trigger factor when it is bound to the ribosome.</text>
</comment>
<dbReference type="EMBL" id="NJBO01000012">
    <property type="protein sequence ID" value="TKJ41988.1"/>
    <property type="molecule type" value="Genomic_DNA"/>
</dbReference>
<gene>
    <name evidence="6" type="primary">rplW</name>
    <name evidence="8" type="ORF">CEE36_08010</name>
</gene>
<evidence type="ECO:0000313" key="8">
    <source>
        <dbReference type="EMBL" id="TKJ41988.1"/>
    </source>
</evidence>
<sequence>MSDPRFVIRHPIVTEKSLIARDENGQYILAVAIDANKYQVRAAVEELFHVHVKDVNIMKVKGKRKRLGRFEGKRSDWKKAVVRLAKGERIEELAGGA</sequence>
<dbReference type="GO" id="GO:0003735">
    <property type="term" value="F:structural constituent of ribosome"/>
    <property type="evidence" value="ECO:0007669"/>
    <property type="project" value="InterPro"/>
</dbReference>
<dbReference type="SUPFAM" id="SSF54189">
    <property type="entry name" value="Ribosomal proteins S24e, L23 and L15e"/>
    <property type="match status" value="1"/>
</dbReference>
<dbReference type="FunFam" id="3.30.70.330:FF:000001">
    <property type="entry name" value="50S ribosomal protein L23"/>
    <property type="match status" value="1"/>
</dbReference>
<evidence type="ECO:0000256" key="3">
    <source>
        <dbReference type="ARBA" id="ARBA00022884"/>
    </source>
</evidence>
<evidence type="ECO:0000256" key="4">
    <source>
        <dbReference type="ARBA" id="ARBA00022980"/>
    </source>
</evidence>
<dbReference type="Proteomes" id="UP000317778">
    <property type="component" value="Unassembled WGS sequence"/>
</dbReference>
<dbReference type="NCBIfam" id="NF004366">
    <property type="entry name" value="PRK05738.3-2"/>
    <property type="match status" value="1"/>
</dbReference>
<reference evidence="8 9" key="1">
    <citation type="submission" date="2017-06" db="EMBL/GenBank/DDBJ databases">
        <title>Novel microbial phyla capable of carbon fixation and sulfur reduction in deep-sea sediments.</title>
        <authorList>
            <person name="Huang J."/>
            <person name="Baker B."/>
            <person name="Wang Y."/>
        </authorList>
    </citation>
    <scope>NUCLEOTIDE SEQUENCE [LARGE SCALE GENOMIC DNA]</scope>
    <source>
        <strain evidence="8">B3_TA06</strain>
    </source>
</reference>
<dbReference type="GO" id="GO:1990904">
    <property type="term" value="C:ribonucleoprotein complex"/>
    <property type="evidence" value="ECO:0007669"/>
    <property type="project" value="UniProtKB-KW"/>
</dbReference>
<evidence type="ECO:0000256" key="7">
    <source>
        <dbReference type="RuleBase" id="RU003934"/>
    </source>
</evidence>
<keyword evidence="2 6" id="KW-0699">rRNA-binding</keyword>
<keyword evidence="3 6" id="KW-0694">RNA-binding</keyword>
<protein>
    <recommendedName>
        <fullName evidence="6">Large ribosomal subunit protein uL23</fullName>
    </recommendedName>
</protein>
<dbReference type="GO" id="GO:0006412">
    <property type="term" value="P:translation"/>
    <property type="evidence" value="ECO:0007669"/>
    <property type="project" value="UniProtKB-UniRule"/>
</dbReference>
<dbReference type="AlphaFoldDB" id="A0A532V4B3"/>